<keyword evidence="4" id="KW-0788">Thiol protease</keyword>
<keyword evidence="3 8" id="KW-0378">Hydrolase</keyword>
<dbReference type="PANTHER" id="PTHR47053">
    <property type="entry name" value="MUREIN DD-ENDOPEPTIDASE MEPH-RELATED"/>
    <property type="match status" value="1"/>
</dbReference>
<evidence type="ECO:0000256" key="5">
    <source>
        <dbReference type="SAM" id="Coils"/>
    </source>
</evidence>
<feature type="compositionally biased region" description="Polar residues" evidence="6">
    <location>
        <begin position="66"/>
        <end position="78"/>
    </location>
</feature>
<dbReference type="AlphaFoldDB" id="A0A4R1QW78"/>
<dbReference type="Gene3D" id="3.90.1720.10">
    <property type="entry name" value="endopeptidase domain like (from Nostoc punctiforme)"/>
    <property type="match status" value="1"/>
</dbReference>
<keyword evidence="5" id="KW-0175">Coiled coil</keyword>
<feature type="domain" description="NlpC/P60" evidence="7">
    <location>
        <begin position="333"/>
        <end position="447"/>
    </location>
</feature>
<accession>A0A4R1QW78</accession>
<dbReference type="EMBL" id="SLUO01000007">
    <property type="protein sequence ID" value="TCL57947.1"/>
    <property type="molecule type" value="Genomic_DNA"/>
</dbReference>
<evidence type="ECO:0000313" key="8">
    <source>
        <dbReference type="EMBL" id="TCL57947.1"/>
    </source>
</evidence>
<dbReference type="RefSeq" id="WP_031390870.1">
    <property type="nucleotide sequence ID" value="NZ_JPNB01000002.1"/>
</dbReference>
<protein>
    <submittedName>
        <fullName evidence="8">Cell wall-associated NlpC family hydrolase</fullName>
    </submittedName>
</protein>
<dbReference type="Gene3D" id="2.30.30.40">
    <property type="entry name" value="SH3 Domains"/>
    <property type="match status" value="2"/>
</dbReference>
<gene>
    <name evidence="8" type="ORF">EDD76_10761</name>
</gene>
<dbReference type="GO" id="GO:0008234">
    <property type="term" value="F:cysteine-type peptidase activity"/>
    <property type="evidence" value="ECO:0007669"/>
    <property type="project" value="UniProtKB-KW"/>
</dbReference>
<evidence type="ECO:0000256" key="6">
    <source>
        <dbReference type="SAM" id="MobiDB-lite"/>
    </source>
</evidence>
<evidence type="ECO:0000256" key="4">
    <source>
        <dbReference type="ARBA" id="ARBA00022807"/>
    </source>
</evidence>
<dbReference type="Pfam" id="PF00877">
    <property type="entry name" value="NLPC_P60"/>
    <property type="match status" value="1"/>
</dbReference>
<dbReference type="SUPFAM" id="SSF54001">
    <property type="entry name" value="Cysteine proteinases"/>
    <property type="match status" value="1"/>
</dbReference>
<evidence type="ECO:0000256" key="3">
    <source>
        <dbReference type="ARBA" id="ARBA00022801"/>
    </source>
</evidence>
<organism evidence="8 9">
    <name type="scientific">Kineothrix alysoides</name>
    <dbReference type="NCBI Taxonomy" id="1469948"/>
    <lineage>
        <taxon>Bacteria</taxon>
        <taxon>Bacillati</taxon>
        <taxon>Bacillota</taxon>
        <taxon>Clostridia</taxon>
        <taxon>Lachnospirales</taxon>
        <taxon>Lachnospiraceae</taxon>
        <taxon>Kineothrix</taxon>
    </lineage>
</organism>
<comment type="caution">
    <text evidence="8">The sequence shown here is derived from an EMBL/GenBank/DDBJ whole genome shotgun (WGS) entry which is preliminary data.</text>
</comment>
<feature type="coiled-coil region" evidence="5">
    <location>
        <begin position="286"/>
        <end position="318"/>
    </location>
</feature>
<dbReference type="InterPro" id="IPR000064">
    <property type="entry name" value="NLP_P60_dom"/>
</dbReference>
<evidence type="ECO:0000313" key="9">
    <source>
        <dbReference type="Proteomes" id="UP000295718"/>
    </source>
</evidence>
<feature type="compositionally biased region" description="Low complexity" evidence="6">
    <location>
        <begin position="79"/>
        <end position="99"/>
    </location>
</feature>
<dbReference type="OrthoDB" id="9808890at2"/>
<evidence type="ECO:0000256" key="1">
    <source>
        <dbReference type="ARBA" id="ARBA00007074"/>
    </source>
</evidence>
<evidence type="ECO:0000256" key="2">
    <source>
        <dbReference type="ARBA" id="ARBA00022670"/>
    </source>
</evidence>
<sequence length="447" mass="47053">MRHKNVKIVICAVTAVLTFSSIDIKTNAATGISSVLPSAGIDYTLASNATSLKNIKDEADTQKIQSTNSAGVSGNTSNSSAQAPTTAGSASTTSVTGNAEAVSGDTTKAEQKTIEETKIVDASNVDESILKSVEKKLDKKDEEEGFKSLVIAKVNDYVNVRNTPSEDGEIVGKLYDKSVGTFISETDGWYEINSGSVTGYVKGEYCVTGENAIALAKEVGTRIATVTTTTLKVREQPGMDTTVLGLIPIEDELIVTEEMDDWVKVNIEEGDGYVSTDYITLSTEFVKAESKEEEAARLAKEEAERKAAQAAAARATKSSSSKQAVTYTSSGGSSMGRSVADYALQFVGNPYVYGGSSLTNGTDCSGFVMSVYSNFGVGLPHSSSADRSVGAAVNGLENAQPGDLVCYSGHVALYIGNGQIVHASTSKTGIIVSNANYRTPLSVRRIF</sequence>
<feature type="region of interest" description="Disordered" evidence="6">
    <location>
        <begin position="66"/>
        <end position="111"/>
    </location>
</feature>
<dbReference type="Pfam" id="PF08239">
    <property type="entry name" value="SH3_3"/>
    <property type="match status" value="2"/>
</dbReference>
<name>A0A4R1QW78_9FIRM</name>
<dbReference type="InterPro" id="IPR003646">
    <property type="entry name" value="SH3-like_bac-type"/>
</dbReference>
<dbReference type="Proteomes" id="UP000295718">
    <property type="component" value="Unassembled WGS sequence"/>
</dbReference>
<keyword evidence="2" id="KW-0645">Protease</keyword>
<comment type="similarity">
    <text evidence="1">Belongs to the peptidase C40 family.</text>
</comment>
<dbReference type="InterPro" id="IPR038765">
    <property type="entry name" value="Papain-like_cys_pep_sf"/>
</dbReference>
<keyword evidence="9" id="KW-1185">Reference proteome</keyword>
<dbReference type="STRING" id="1469948.GCA_000732725_02182"/>
<dbReference type="InterPro" id="IPR051202">
    <property type="entry name" value="Peptidase_C40"/>
</dbReference>
<dbReference type="PROSITE" id="PS51935">
    <property type="entry name" value="NLPC_P60"/>
    <property type="match status" value="1"/>
</dbReference>
<dbReference type="SMART" id="SM00287">
    <property type="entry name" value="SH3b"/>
    <property type="match status" value="2"/>
</dbReference>
<dbReference type="GO" id="GO:0006508">
    <property type="term" value="P:proteolysis"/>
    <property type="evidence" value="ECO:0007669"/>
    <property type="project" value="UniProtKB-KW"/>
</dbReference>
<evidence type="ECO:0000259" key="7">
    <source>
        <dbReference type="PROSITE" id="PS51935"/>
    </source>
</evidence>
<proteinExistence type="inferred from homology"/>
<reference evidence="8 9" key="1">
    <citation type="submission" date="2019-03" db="EMBL/GenBank/DDBJ databases">
        <title>Genomic Encyclopedia of Type Strains, Phase IV (KMG-IV): sequencing the most valuable type-strain genomes for metagenomic binning, comparative biology and taxonomic classification.</title>
        <authorList>
            <person name="Goeker M."/>
        </authorList>
    </citation>
    <scope>NUCLEOTIDE SEQUENCE [LARGE SCALE GENOMIC DNA]</scope>
    <source>
        <strain evidence="8 9">DSM 100556</strain>
    </source>
</reference>
<dbReference type="PANTHER" id="PTHR47053:SF1">
    <property type="entry name" value="MUREIN DD-ENDOPEPTIDASE MEPH-RELATED"/>
    <property type="match status" value="1"/>
</dbReference>